<reference evidence="2 3" key="1">
    <citation type="submission" date="2015-12" db="EMBL/GenBank/DDBJ databases">
        <title>Dictyostelia acquired genes for synthesis and detection of signals that induce cell-type specialization by lateral gene transfer from prokaryotes.</title>
        <authorList>
            <person name="Gloeckner G."/>
            <person name="Schaap P."/>
        </authorList>
    </citation>
    <scope>NUCLEOTIDE SEQUENCE [LARGE SCALE GENOMIC DNA]</scope>
    <source>
        <strain evidence="2 3">TK</strain>
    </source>
</reference>
<dbReference type="InterPro" id="IPR012340">
    <property type="entry name" value="NA-bd_OB-fold"/>
</dbReference>
<dbReference type="InterPro" id="IPR001900">
    <property type="entry name" value="RNase_II/R"/>
</dbReference>
<evidence type="ECO:0000313" key="3">
    <source>
        <dbReference type="Proteomes" id="UP000076078"/>
    </source>
</evidence>
<dbReference type="SMART" id="SM00955">
    <property type="entry name" value="RNB"/>
    <property type="match status" value="1"/>
</dbReference>
<evidence type="ECO:0000313" key="2">
    <source>
        <dbReference type="EMBL" id="KYQ89886.1"/>
    </source>
</evidence>
<dbReference type="InterPro" id="IPR050180">
    <property type="entry name" value="RNR_Ribonuclease"/>
</dbReference>
<protein>
    <recommendedName>
        <fullName evidence="1">RNB domain-containing protein</fullName>
    </recommendedName>
</protein>
<dbReference type="PANTHER" id="PTHR23355:SF9">
    <property type="entry name" value="DIS3-LIKE EXONUCLEASE 2"/>
    <property type="match status" value="1"/>
</dbReference>
<evidence type="ECO:0000259" key="1">
    <source>
        <dbReference type="SMART" id="SM00955"/>
    </source>
</evidence>
<dbReference type="OrthoDB" id="2285229at2759"/>
<dbReference type="GO" id="GO:0000932">
    <property type="term" value="C:P-body"/>
    <property type="evidence" value="ECO:0007669"/>
    <property type="project" value="TreeGrafter"/>
</dbReference>
<dbReference type="EMBL" id="LODT01000039">
    <property type="protein sequence ID" value="KYQ89886.1"/>
    <property type="molecule type" value="Genomic_DNA"/>
</dbReference>
<dbReference type="Proteomes" id="UP000076078">
    <property type="component" value="Unassembled WGS sequence"/>
</dbReference>
<dbReference type="AlphaFoldDB" id="A0A151Z7E5"/>
<dbReference type="GO" id="GO:0006402">
    <property type="term" value="P:mRNA catabolic process"/>
    <property type="evidence" value="ECO:0007669"/>
    <property type="project" value="TreeGrafter"/>
</dbReference>
<proteinExistence type="predicted"/>
<keyword evidence="3" id="KW-1185">Reference proteome</keyword>
<dbReference type="FunCoup" id="A0A151Z7E5">
    <property type="interactions" value="7"/>
</dbReference>
<feature type="domain" description="RNB" evidence="1">
    <location>
        <begin position="557"/>
        <end position="857"/>
    </location>
</feature>
<dbReference type="SUPFAM" id="SSF50249">
    <property type="entry name" value="Nucleic acid-binding proteins"/>
    <property type="match status" value="1"/>
</dbReference>
<dbReference type="PANTHER" id="PTHR23355">
    <property type="entry name" value="RIBONUCLEASE"/>
    <property type="match status" value="1"/>
</dbReference>
<sequence>MLRLFKNINNHIGKRYYCNISISNNAHNISSKHLNLEYLNNSNNKILEFFNRQEQLQQKQQTDIANVDRRGKQDINTSKSLKIEGYYLNSIIPVIKNENERFNFTIIPQLYDLVVLYNEFTSTIEFGYVHEMNDKVLSFFTSDSKMAKVSKHSNVLAVFPLYRIKKSVVDSNGDTQTTYPLLMEFVDYVTEFLGKRKEAEVIIPKLTLAVTTITTELNNLSSVSEDVKPPDDRKFDFIPNSHLEELKNHYKDNIDLLDILAYHSNPKKKNDKDPLQTAFSDLLELVEEFQKQFSTAHQSKRENIMNEFNKPYIVDGQHLGTSFYNRRFQWSASDQKHYDEIPVLTGARTWSKSIKFTDQWSELFHLFTFYYFISTKKEFHFIERNYFTVLTAHNNMSAMEYKIITQPSTDKTIFIKYCQKLLLDKGTNRRFKPDKKLLTNPTVPLLDHLDHALTPTIKHSIKSYIDMMYRYYYLIDNPFHQSSQVLYRHLIKQIGCSHTDQLAELLTLLGKLDKKHSFSESKSKQIHNFFMNESKFISNQQKPSPIQPTPMNALENRKIITETSFAIDSVKTKDVDDSIGVIQEGDGSKWIIVHIADVSKLTLDNQTVNQWALLKSSSIYFPTETHFMLPPSLTQHFSLEPGKSNYCLSFKFKVSDNGDIVDYQIFPSIVENVIKTNYGQVDDYFNGIDSVNYSVESKEKLKFLHETAKKLHTKRSIKSLPLDLPGYEISVDPTSGKINVEHGLTSYTSASQLIVSEMMITTGYVASLFSKTNNLSIPYRNQVVPNGIEEFKNSVWDQYHPLALTFYIKNFYEKADVSLQCQGHYSLGIDNYCWTTSPIRRYPDILVHSQIKNFLARNQPIYQNGYLESIIPIINRNINRIKNIQRQSKFDWTHKYIHQEGANKVYDAILLNDQHDVTYSTKSQYKYKFYLIGLGVTVPVYSLLPLKETSKIYQLKTFKSPYDDFRYHFALNTTI</sequence>
<dbReference type="InParanoid" id="A0A151Z7E5"/>
<comment type="caution">
    <text evidence="2">The sequence shown here is derived from an EMBL/GenBank/DDBJ whole genome shotgun (WGS) entry which is preliminary data.</text>
</comment>
<accession>A0A151Z7E5</accession>
<dbReference type="GO" id="GO:0000175">
    <property type="term" value="F:3'-5'-RNA exonuclease activity"/>
    <property type="evidence" value="ECO:0007669"/>
    <property type="project" value="TreeGrafter"/>
</dbReference>
<name>A0A151Z7E5_TIELA</name>
<dbReference type="Pfam" id="PF00773">
    <property type="entry name" value="RNB"/>
    <property type="match status" value="1"/>
</dbReference>
<gene>
    <name evidence="2" type="ORF">DLAC_09862</name>
</gene>
<dbReference type="STRING" id="361077.A0A151Z7E5"/>
<organism evidence="2 3">
    <name type="scientific">Tieghemostelium lacteum</name>
    <name type="common">Slime mold</name>
    <name type="synonym">Dictyostelium lacteum</name>
    <dbReference type="NCBI Taxonomy" id="361077"/>
    <lineage>
        <taxon>Eukaryota</taxon>
        <taxon>Amoebozoa</taxon>
        <taxon>Evosea</taxon>
        <taxon>Eumycetozoa</taxon>
        <taxon>Dictyostelia</taxon>
        <taxon>Dictyosteliales</taxon>
        <taxon>Raperosteliaceae</taxon>
        <taxon>Tieghemostelium</taxon>
    </lineage>
</organism>
<dbReference type="GO" id="GO:0003723">
    <property type="term" value="F:RNA binding"/>
    <property type="evidence" value="ECO:0007669"/>
    <property type="project" value="InterPro"/>
</dbReference>